<dbReference type="GO" id="GO:0006154">
    <property type="term" value="P:adenosine catabolic process"/>
    <property type="evidence" value="ECO:0007669"/>
    <property type="project" value="TreeGrafter"/>
</dbReference>
<keyword evidence="2" id="KW-1185">Reference proteome</keyword>
<dbReference type="InterPro" id="IPR006330">
    <property type="entry name" value="Ado/ade_deaminase"/>
</dbReference>
<dbReference type="Proteomes" id="UP000680038">
    <property type="component" value="Unassembled WGS sequence"/>
</dbReference>
<dbReference type="PANTHER" id="PTHR11409">
    <property type="entry name" value="ADENOSINE DEAMINASE"/>
    <property type="match status" value="1"/>
</dbReference>
<dbReference type="GO" id="GO:0005829">
    <property type="term" value="C:cytosol"/>
    <property type="evidence" value="ECO:0007669"/>
    <property type="project" value="TreeGrafter"/>
</dbReference>
<organism evidence="1 2">
    <name type="scientific">Dyadobacter helix</name>
    <dbReference type="NCBI Taxonomy" id="2822344"/>
    <lineage>
        <taxon>Bacteria</taxon>
        <taxon>Pseudomonadati</taxon>
        <taxon>Bacteroidota</taxon>
        <taxon>Cytophagia</taxon>
        <taxon>Cytophagales</taxon>
        <taxon>Spirosomataceae</taxon>
        <taxon>Dyadobacter</taxon>
    </lineage>
</organism>
<dbReference type="Gene3D" id="3.20.20.140">
    <property type="entry name" value="Metal-dependent hydrolases"/>
    <property type="match status" value="2"/>
</dbReference>
<accession>A0A916JC79</accession>
<gene>
    <name evidence="1" type="primary">add</name>
    <name evidence="1" type="ORF">DYBT9275_02679</name>
</gene>
<dbReference type="GO" id="GO:0043103">
    <property type="term" value="P:hypoxanthine salvage"/>
    <property type="evidence" value="ECO:0007669"/>
    <property type="project" value="TreeGrafter"/>
</dbReference>
<dbReference type="RefSeq" id="WP_215239273.1">
    <property type="nucleotide sequence ID" value="NZ_CAJRAF010000002.1"/>
</dbReference>
<dbReference type="AlphaFoldDB" id="A0A916JC79"/>
<proteinExistence type="predicted"/>
<dbReference type="EC" id="3.5.4.4" evidence="1"/>
<evidence type="ECO:0000313" key="2">
    <source>
        <dbReference type="Proteomes" id="UP000680038"/>
    </source>
</evidence>
<dbReference type="EMBL" id="CAJRAF010000002">
    <property type="protein sequence ID" value="CAG5001511.1"/>
    <property type="molecule type" value="Genomic_DNA"/>
</dbReference>
<reference evidence="1" key="1">
    <citation type="submission" date="2021-04" db="EMBL/GenBank/DDBJ databases">
        <authorList>
            <person name="Rodrigo-Torres L."/>
            <person name="Arahal R. D."/>
            <person name="Lucena T."/>
        </authorList>
    </citation>
    <scope>NUCLEOTIDE SEQUENCE</scope>
    <source>
        <strain evidence="1">CECT 9275</strain>
    </source>
</reference>
<dbReference type="InterPro" id="IPR032466">
    <property type="entry name" value="Metal_Hydrolase"/>
</dbReference>
<dbReference type="GO" id="GO:0046103">
    <property type="term" value="P:inosine biosynthetic process"/>
    <property type="evidence" value="ECO:0007669"/>
    <property type="project" value="TreeGrafter"/>
</dbReference>
<protein>
    <submittedName>
        <fullName evidence="1">Adenosine deaminase</fullName>
        <ecNumber evidence="1">3.5.4.4</ecNumber>
    </submittedName>
</protein>
<dbReference type="PANTHER" id="PTHR11409:SF43">
    <property type="entry name" value="ADENOSINE DEAMINASE"/>
    <property type="match status" value="1"/>
</dbReference>
<comment type="caution">
    <text evidence="1">The sequence shown here is derived from an EMBL/GenBank/DDBJ whole genome shotgun (WGS) entry which is preliminary data.</text>
</comment>
<dbReference type="SUPFAM" id="SSF51556">
    <property type="entry name" value="Metallo-dependent hydrolases"/>
    <property type="match status" value="1"/>
</dbReference>
<sequence length="874" mass="102053">MDNLQDAINIIFGKQCPDKVLSAGANESFHPFFSQADFLEKGYSLFTHYGLEEIINVYQKLDQDWFLDYYHQSRKKSIYYLLVHFTKHVLTESNLEPFVEYKHLLKWREMSHPLGEDLFTCSYLAYMDVRSKRRRDYFAWRPVISSNNRRLRVMLNQGIAENHFHLKGSGPVFDLSWMSLMNHPGSHESAFRKLSADLRLLTSVSNSFNVKEKQLNILVLKAAYIRQWLFCKINGVSVGEINMNLLGNPSNNTDSYELVLNRESVIEEIETLRYLMGYHFKYNGGFQAADYAIPKEMSDQNFNGSFLLVGERKFLYENFKLIYTHDPSFLSYQHLLYAYLLIKYTLRSELIQINLKTGFGNFLKYQDRKELFITEGSIYEVAFVGMAVNDSLKFNKLLSFETRIAPKLTSIQLRDSLDKYHAMIDEKAIQRHYPMLESTNESESIRTERHFYTLHFIKKSDQRIENALVSSVTSRHQALRSEIKRQAFAIVGLRESFYDKSQLIRGIDAASSEFSARPEVFAHAFRYLKDHKLSGAQNQLRMSQSEHKLSATFHVGEDFYDVVDGIRAIDEAILFLGLNQGDRVGHALALGIDVAEFYCFKKMKLMLPKEMILDNIVWLLARIRKFGIDICRTEVNRLEKTYEGLFREIYSDSLDNTQKNTYFSHMVFFDSWKLRGDDPNLYQFDTNNLDQITNLTYWDRCKINYSYPSNSQIRKSRAVQWLYQQYHFNPRVKSEGASIRQFEITQDYIKLVAEVQRLYRNHVKSLNIGVECNPTSNFLIGTFGSYAKHPIMKFYNLGLETSNALLDECPQLFVSINTDDQGIFNTSLENEYALMAIALEKELDSSGRPRYSPTVIYQWLDNIRKMGLEQSFNL</sequence>
<name>A0A916JC79_9BACT</name>
<keyword evidence="1" id="KW-0378">Hydrolase</keyword>
<dbReference type="GO" id="GO:0004000">
    <property type="term" value="F:adenosine deaminase activity"/>
    <property type="evidence" value="ECO:0007669"/>
    <property type="project" value="TreeGrafter"/>
</dbReference>
<evidence type="ECO:0000313" key="1">
    <source>
        <dbReference type="EMBL" id="CAG5001511.1"/>
    </source>
</evidence>